<evidence type="ECO:0000313" key="6">
    <source>
        <dbReference type="EMBL" id="KWX69890.1"/>
    </source>
</evidence>
<dbReference type="PROSITE" id="PS50042">
    <property type="entry name" value="CNMP_BINDING_3"/>
    <property type="match status" value="1"/>
</dbReference>
<keyword evidence="3" id="KW-0010">Activator</keyword>
<keyword evidence="2" id="KW-0238">DNA-binding</keyword>
<dbReference type="OrthoDB" id="3176638at2"/>
<reference evidence="7 9" key="2">
    <citation type="submission" date="2016-10" db="EMBL/GenBank/DDBJ databases">
        <authorList>
            <person name="de Groot N.N."/>
        </authorList>
    </citation>
    <scope>NUCLEOTIDE SEQUENCE [LARGE SCALE GENOMIC DNA]</scope>
    <source>
        <strain evidence="7 9">CGMCC 1.10239</strain>
    </source>
</reference>
<accession>A0A1G9KM76</accession>
<dbReference type="EMBL" id="LIPY01000124">
    <property type="protein sequence ID" value="KWX69890.1"/>
    <property type="molecule type" value="Genomic_DNA"/>
</dbReference>
<dbReference type="Proteomes" id="UP000070252">
    <property type="component" value="Unassembled WGS sequence"/>
</dbReference>
<gene>
    <name evidence="6" type="ORF">AML91_29445</name>
    <name evidence="7" type="ORF">SAMN05216191_103316</name>
</gene>
<dbReference type="RefSeq" id="WP_062528287.1">
    <property type="nucleotide sequence ID" value="NZ_CP048429.1"/>
</dbReference>
<keyword evidence="1" id="KW-0805">Transcription regulation</keyword>
<evidence type="ECO:0000256" key="2">
    <source>
        <dbReference type="ARBA" id="ARBA00023125"/>
    </source>
</evidence>
<dbReference type="Pfam" id="PF13545">
    <property type="entry name" value="HTH_Crp_2"/>
    <property type="match status" value="1"/>
</dbReference>
<dbReference type="GO" id="GO:0003677">
    <property type="term" value="F:DNA binding"/>
    <property type="evidence" value="ECO:0007669"/>
    <property type="project" value="UniProtKB-KW"/>
</dbReference>
<dbReference type="CDD" id="cd00038">
    <property type="entry name" value="CAP_ED"/>
    <property type="match status" value="1"/>
</dbReference>
<dbReference type="InterPro" id="IPR036390">
    <property type="entry name" value="WH_DNA-bd_sf"/>
</dbReference>
<dbReference type="GO" id="GO:0006355">
    <property type="term" value="P:regulation of DNA-templated transcription"/>
    <property type="evidence" value="ECO:0007669"/>
    <property type="project" value="InterPro"/>
</dbReference>
<evidence type="ECO:0000256" key="3">
    <source>
        <dbReference type="ARBA" id="ARBA00023159"/>
    </source>
</evidence>
<keyword evidence="4" id="KW-0804">Transcription</keyword>
<dbReference type="Proteomes" id="UP000182783">
    <property type="component" value="Unassembled WGS sequence"/>
</dbReference>
<name>A0A1G9KM76_9BACL</name>
<sequence>MNNIDSLCQSRLFSEISPNDIPQMLKCLSATRKEYAKDEMVVREGDLVDDVGIILQGSAQSTKLSVTGKQIIVSLHYPGGYTAVLTAASRGRRCPMSVQAIEPLEVLFIPIKSILSRCTKLCMAHEQLLGNLFDSIAERALELHDRNDCLIMPTIRDKVLTYLIRVMRETGTETFTIPFDREAMAEYLDVDRSALSRELAWMKRDGLIDFYRNEFKLLQKAVEKDFHSGKQGKCIDT</sequence>
<keyword evidence="8" id="KW-1185">Reference proteome</keyword>
<dbReference type="InterPro" id="IPR000595">
    <property type="entry name" value="cNMP-bd_dom"/>
</dbReference>
<evidence type="ECO:0000259" key="5">
    <source>
        <dbReference type="PROSITE" id="PS50042"/>
    </source>
</evidence>
<keyword evidence="7" id="KW-0808">Transferase</keyword>
<proteinExistence type="predicted"/>
<reference evidence="6 8" key="1">
    <citation type="submission" date="2015-08" db="EMBL/GenBank/DDBJ databases">
        <title>Genome of Paenibacillus jilunlii.</title>
        <authorList>
            <person name="Sant'Anna F.H."/>
            <person name="Ambrosini A."/>
            <person name="Souza R."/>
            <person name="Bach E."/>
            <person name="Fernandes G."/>
            <person name="Balsanelli E."/>
            <person name="Baura V.A."/>
            <person name="Pedrosa F.O."/>
            <person name="Souza E.M."/>
            <person name="Passaglia L."/>
        </authorList>
    </citation>
    <scope>NUCLEOTIDE SEQUENCE [LARGE SCALE GENOMIC DNA]</scope>
    <source>
        <strain evidence="6 8">DSM 23019</strain>
    </source>
</reference>
<dbReference type="Pfam" id="PF00027">
    <property type="entry name" value="cNMP_binding"/>
    <property type="match status" value="1"/>
</dbReference>
<dbReference type="SUPFAM" id="SSF51206">
    <property type="entry name" value="cAMP-binding domain-like"/>
    <property type="match status" value="1"/>
</dbReference>
<dbReference type="InterPro" id="IPR014710">
    <property type="entry name" value="RmlC-like_jellyroll"/>
</dbReference>
<organism evidence="7 9">
    <name type="scientific">Paenibacillus jilunlii</name>
    <dbReference type="NCBI Taxonomy" id="682956"/>
    <lineage>
        <taxon>Bacteria</taxon>
        <taxon>Bacillati</taxon>
        <taxon>Bacillota</taxon>
        <taxon>Bacilli</taxon>
        <taxon>Bacillales</taxon>
        <taxon>Paenibacillaceae</taxon>
        <taxon>Paenibacillus</taxon>
    </lineage>
</organism>
<keyword evidence="7" id="KW-0418">Kinase</keyword>
<dbReference type="InterPro" id="IPR018490">
    <property type="entry name" value="cNMP-bd_dom_sf"/>
</dbReference>
<dbReference type="GO" id="GO:0016301">
    <property type="term" value="F:kinase activity"/>
    <property type="evidence" value="ECO:0007669"/>
    <property type="project" value="UniProtKB-KW"/>
</dbReference>
<evidence type="ECO:0000256" key="4">
    <source>
        <dbReference type="ARBA" id="ARBA00023163"/>
    </source>
</evidence>
<protein>
    <submittedName>
        <fullName evidence="6">Transcriptional regulator</fullName>
    </submittedName>
    <submittedName>
        <fullName evidence="7">cAMP-binding domain of CRP or a regulatory subunit of cAMP-dependent protein kinases</fullName>
    </submittedName>
</protein>
<evidence type="ECO:0000313" key="7">
    <source>
        <dbReference type="EMBL" id="SDL50624.1"/>
    </source>
</evidence>
<dbReference type="SUPFAM" id="SSF46785">
    <property type="entry name" value="Winged helix' DNA-binding domain"/>
    <property type="match status" value="1"/>
</dbReference>
<evidence type="ECO:0000313" key="8">
    <source>
        <dbReference type="Proteomes" id="UP000070252"/>
    </source>
</evidence>
<evidence type="ECO:0000313" key="9">
    <source>
        <dbReference type="Proteomes" id="UP000182783"/>
    </source>
</evidence>
<dbReference type="InterPro" id="IPR012318">
    <property type="entry name" value="HTH_CRP"/>
</dbReference>
<feature type="domain" description="Cyclic nucleotide-binding" evidence="5">
    <location>
        <begin position="12"/>
        <end position="109"/>
    </location>
</feature>
<dbReference type="AlphaFoldDB" id="A0A1G9KM76"/>
<dbReference type="SMART" id="SM00100">
    <property type="entry name" value="cNMP"/>
    <property type="match status" value="1"/>
</dbReference>
<dbReference type="EMBL" id="FNGM01000003">
    <property type="protein sequence ID" value="SDL50624.1"/>
    <property type="molecule type" value="Genomic_DNA"/>
</dbReference>
<evidence type="ECO:0000256" key="1">
    <source>
        <dbReference type="ARBA" id="ARBA00023015"/>
    </source>
</evidence>
<dbReference type="Gene3D" id="2.60.120.10">
    <property type="entry name" value="Jelly Rolls"/>
    <property type="match status" value="1"/>
</dbReference>